<name>A0A0F5H064_9BACT</name>
<dbReference type="SUPFAM" id="SSF74942">
    <property type="entry name" value="YhbC-like, C-terminal domain"/>
    <property type="match status" value="1"/>
</dbReference>
<proteinExistence type="predicted"/>
<gene>
    <name evidence="1" type="ORF">MMELEA_00930</name>
</gene>
<dbReference type="InterPro" id="IPR036847">
    <property type="entry name" value="RimP_C_sf"/>
</dbReference>
<evidence type="ECO:0000313" key="1">
    <source>
        <dbReference type="EMBL" id="KKB26711.1"/>
    </source>
</evidence>
<dbReference type="RefSeq" id="WP_046097050.1">
    <property type="nucleotide sequence ID" value="NZ_JZXN01000017.1"/>
</dbReference>
<dbReference type="Gene3D" id="2.30.30.180">
    <property type="entry name" value="Ribosome maturation factor RimP, C-terminal domain"/>
    <property type="match status" value="1"/>
</dbReference>
<dbReference type="STRING" id="29561.MM26B8_04810"/>
<dbReference type="PATRIC" id="fig|1264554.4.peg.125"/>
<keyword evidence="2" id="KW-1185">Reference proteome</keyword>
<reference evidence="1 2" key="1">
    <citation type="submission" date="2015-03" db="EMBL/GenBank/DDBJ databases">
        <title>Genome sequence of Mycoplasma meleagridis strain ATCC 25294.</title>
        <authorList>
            <person name="Yacoub E."/>
            <person name="Blanchard A."/>
            <person name="Sirand-Pugnet P."/>
            <person name="Mardassi B.B.A."/>
        </authorList>
    </citation>
    <scope>NUCLEOTIDE SEQUENCE [LARGE SCALE GENOMIC DNA]</scope>
    <source>
        <strain evidence="1 2">ATCC 25294</strain>
    </source>
</reference>
<dbReference type="OrthoDB" id="399086at2"/>
<accession>A0A0F5H064</accession>
<comment type="caution">
    <text evidence="1">The sequence shown here is derived from an EMBL/GenBank/DDBJ whole genome shotgun (WGS) entry which is preliminary data.</text>
</comment>
<evidence type="ECO:0000313" key="2">
    <source>
        <dbReference type="Proteomes" id="UP000033750"/>
    </source>
</evidence>
<dbReference type="Proteomes" id="UP000033750">
    <property type="component" value="Unassembled WGS sequence"/>
</dbReference>
<evidence type="ECO:0008006" key="3">
    <source>
        <dbReference type="Google" id="ProtNLM"/>
    </source>
</evidence>
<dbReference type="EMBL" id="JZXN01000017">
    <property type="protein sequence ID" value="KKB26711.1"/>
    <property type="molecule type" value="Genomic_DNA"/>
</dbReference>
<protein>
    <recommendedName>
        <fullName evidence="3">Ribosome maturation factor RimP N-terminal domain-containing protein</fullName>
    </recommendedName>
</protein>
<organism evidence="1 2">
    <name type="scientific">Mycoplasmopsis meleagridis ATCC 25294</name>
    <dbReference type="NCBI Taxonomy" id="1264554"/>
    <lineage>
        <taxon>Bacteria</taxon>
        <taxon>Bacillati</taxon>
        <taxon>Mycoplasmatota</taxon>
        <taxon>Mycoplasmoidales</taxon>
        <taxon>Metamycoplasmataceae</taxon>
        <taxon>Mycoplasmopsis</taxon>
    </lineage>
</organism>
<dbReference type="AlphaFoldDB" id="A0A0F5H064"/>
<sequence length="144" mass="17009">MNWENLLKKEFGEIILETKKINENGMIILDVKINSHDSKIVEKYTYLINNFIDRKVNTNLDFDYLSVSSAGLKIDYKIDELDKLINEYVEIYLNKSLNKKDLFIGQLLQNEENSILLKWNDKGQFKKQVITKDLISKIKKHIKI</sequence>